<protein>
    <recommendedName>
        <fullName evidence="4">DUF5343 domain-containing protein</fullName>
    </recommendedName>
</protein>
<accession>A0A1M7SMI2</accession>
<keyword evidence="3" id="KW-1185">Reference proteome</keyword>
<dbReference type="AlphaFoldDB" id="A0A1M7SMI2"/>
<dbReference type="EMBL" id="FRDF01000011">
    <property type="protein sequence ID" value="SHN59676.1"/>
    <property type="molecule type" value="Genomic_DNA"/>
</dbReference>
<dbReference type="RefSeq" id="WP_072674732.1">
    <property type="nucleotide sequence ID" value="NZ_FRDF01000011.1"/>
</dbReference>
<sequence length="229" mass="24882">MAHPYVPSGGILQSAINQFRQSFPKKVDSETLKKLGIAPGNENGVINVLKFLGLTDGENTPTEAGRNLFSSHSDNDFGESLTKCVETSYSDLFDLRADKAWQASQDELISFFRRSDGSSAVVGKRQAITFQTLASLSGQRNEEVSARAPRSPKKNSNDEGSRPSAKKRPEKNSPAQNPVDQHGYTHTNTVQPNVALTVRVEVNLPANASKEAYDSIFASIKKNLIDGAS</sequence>
<dbReference type="Pfam" id="PF17278">
    <property type="entry name" value="DUF5343"/>
    <property type="match status" value="1"/>
</dbReference>
<organism evidence="2 3">
    <name type="scientific">Erythrobacter sanguineus</name>
    <dbReference type="NCBI Taxonomy" id="198312"/>
    <lineage>
        <taxon>Bacteria</taxon>
        <taxon>Pseudomonadati</taxon>
        <taxon>Pseudomonadota</taxon>
        <taxon>Alphaproteobacteria</taxon>
        <taxon>Sphingomonadales</taxon>
        <taxon>Erythrobacteraceae</taxon>
        <taxon>Erythrobacter/Porphyrobacter group</taxon>
        <taxon>Erythrobacter</taxon>
    </lineage>
</organism>
<evidence type="ECO:0008006" key="4">
    <source>
        <dbReference type="Google" id="ProtNLM"/>
    </source>
</evidence>
<evidence type="ECO:0000313" key="3">
    <source>
        <dbReference type="Proteomes" id="UP000184391"/>
    </source>
</evidence>
<feature type="compositionally biased region" description="Polar residues" evidence="1">
    <location>
        <begin position="173"/>
        <end position="192"/>
    </location>
</feature>
<proteinExistence type="predicted"/>
<feature type="region of interest" description="Disordered" evidence="1">
    <location>
        <begin position="138"/>
        <end position="192"/>
    </location>
</feature>
<reference evidence="3" key="1">
    <citation type="submission" date="2016-12" db="EMBL/GenBank/DDBJ databases">
        <authorList>
            <person name="Varghese N."/>
            <person name="Submissions S."/>
        </authorList>
    </citation>
    <scope>NUCLEOTIDE SEQUENCE [LARGE SCALE GENOMIC DNA]</scope>
    <source>
        <strain evidence="3">DSM 11032</strain>
    </source>
</reference>
<evidence type="ECO:0000256" key="1">
    <source>
        <dbReference type="SAM" id="MobiDB-lite"/>
    </source>
</evidence>
<dbReference type="InterPro" id="IPR035235">
    <property type="entry name" value="DUF5343"/>
</dbReference>
<dbReference type="Proteomes" id="UP000184391">
    <property type="component" value="Unassembled WGS sequence"/>
</dbReference>
<dbReference type="OrthoDB" id="5186897at2"/>
<evidence type="ECO:0000313" key="2">
    <source>
        <dbReference type="EMBL" id="SHN59676.1"/>
    </source>
</evidence>
<gene>
    <name evidence="2" type="ORF">SAMN02745193_02003</name>
</gene>
<name>A0A1M7SMI2_9SPHN</name>